<dbReference type="RefSeq" id="WP_399594720.1">
    <property type="nucleotide sequence ID" value="NZ_JBITPR010000060.1"/>
</dbReference>
<dbReference type="EC" id="2.1.-.-" evidence="1"/>
<dbReference type="SUPFAM" id="SSF53335">
    <property type="entry name" value="S-adenosyl-L-methionine-dependent methyltransferases"/>
    <property type="match status" value="1"/>
</dbReference>
<gene>
    <name evidence="1" type="ORF">AB4829_32880</name>
</gene>
<organism evidence="1 2">
    <name type="scientific">Streptomyces salinarius</name>
    <dbReference type="NCBI Taxonomy" id="2762598"/>
    <lineage>
        <taxon>Bacteria</taxon>
        <taxon>Bacillati</taxon>
        <taxon>Actinomycetota</taxon>
        <taxon>Actinomycetes</taxon>
        <taxon>Kitasatosporales</taxon>
        <taxon>Streptomycetaceae</taxon>
        <taxon>Streptomyces</taxon>
    </lineage>
</organism>
<dbReference type="CDD" id="cd02440">
    <property type="entry name" value="AdoMet_MTases"/>
    <property type="match status" value="1"/>
</dbReference>
<sequence>MPPTTDLGTGAAGPTAYTAYRNVVADSFSAWYGAGRDSWTAADTNERVTRFACDQSPAPVPGLRRRVLDVGCGRGHQSTAFAERLEADTTGLDLLDVWGAPPPARGTVRFRRTDFLDHVDEPLDLLVDNGCLHHQRREDWPGWAAHGAELLRPGGTLVVSVFLSPDGEITALPLQDGRLNWWLTERAVTDLYTAAGLAPLDRLVIDRDFAYRGHRLAYLALSFRKPHP</sequence>
<comment type="caution">
    <text evidence="1">The sequence shown here is derived from an EMBL/GenBank/DDBJ whole genome shotgun (WGS) entry which is preliminary data.</text>
</comment>
<dbReference type="GO" id="GO:0032259">
    <property type="term" value="P:methylation"/>
    <property type="evidence" value="ECO:0007669"/>
    <property type="project" value="UniProtKB-KW"/>
</dbReference>
<dbReference type="Gene3D" id="3.40.50.150">
    <property type="entry name" value="Vaccinia Virus protein VP39"/>
    <property type="match status" value="1"/>
</dbReference>
<keyword evidence="1" id="KW-0489">Methyltransferase</keyword>
<evidence type="ECO:0000313" key="2">
    <source>
        <dbReference type="Proteomes" id="UP001614264"/>
    </source>
</evidence>
<dbReference type="GO" id="GO:0008168">
    <property type="term" value="F:methyltransferase activity"/>
    <property type="evidence" value="ECO:0007669"/>
    <property type="project" value="UniProtKB-KW"/>
</dbReference>
<evidence type="ECO:0000313" key="1">
    <source>
        <dbReference type="EMBL" id="MFI7875373.1"/>
    </source>
</evidence>
<dbReference type="PANTHER" id="PTHR43464">
    <property type="entry name" value="METHYLTRANSFERASE"/>
    <property type="match status" value="1"/>
</dbReference>
<dbReference type="EMBL" id="JBITPR010000060">
    <property type="protein sequence ID" value="MFI7875373.1"/>
    <property type="molecule type" value="Genomic_DNA"/>
</dbReference>
<name>A0ABW8BK16_9ACTN</name>
<dbReference type="InterPro" id="IPR029063">
    <property type="entry name" value="SAM-dependent_MTases_sf"/>
</dbReference>
<proteinExistence type="predicted"/>
<accession>A0ABW8BK16</accession>
<protein>
    <submittedName>
        <fullName evidence="1">Class I SAM-dependent methyltransferase</fullName>
        <ecNumber evidence="1">2.1.-.-</ecNumber>
    </submittedName>
</protein>
<dbReference type="Proteomes" id="UP001614264">
    <property type="component" value="Unassembled WGS sequence"/>
</dbReference>
<reference evidence="1 2" key="1">
    <citation type="submission" date="2024-07" db="EMBL/GenBank/DDBJ databases">
        <title>Whole genome sequencing of Prodigiosin pigment-producing Streptomyces salinarius isolated from rhizosphere soil of Arachis hypogaea.</title>
        <authorList>
            <person name="Vidhya A."/>
            <person name="Ramya S."/>
        </authorList>
    </citation>
    <scope>NUCLEOTIDE SEQUENCE [LARGE SCALE GENOMIC DNA]</scope>
    <source>
        <strain evidence="1 2">VRMG2420</strain>
    </source>
</reference>
<dbReference type="Pfam" id="PF13489">
    <property type="entry name" value="Methyltransf_23"/>
    <property type="match status" value="1"/>
</dbReference>
<keyword evidence="1" id="KW-0808">Transferase</keyword>
<keyword evidence="2" id="KW-1185">Reference proteome</keyword>